<accession>A0ABS8NPL8</accession>
<protein>
    <submittedName>
        <fullName evidence="2">Transposase</fullName>
    </submittedName>
</protein>
<dbReference type="InterPro" id="IPR001584">
    <property type="entry name" value="Integrase_cat-core"/>
</dbReference>
<dbReference type="Proteomes" id="UP001430396">
    <property type="component" value="Unassembled WGS sequence"/>
</dbReference>
<dbReference type="SUPFAM" id="SSF53098">
    <property type="entry name" value="Ribonuclease H-like"/>
    <property type="match status" value="1"/>
</dbReference>
<evidence type="ECO:0000313" key="3">
    <source>
        <dbReference type="Proteomes" id="UP001430396"/>
    </source>
</evidence>
<evidence type="ECO:0000313" key="2">
    <source>
        <dbReference type="EMBL" id="MCD0264999.1"/>
    </source>
</evidence>
<dbReference type="InterPro" id="IPR036397">
    <property type="entry name" value="RNaseH_sf"/>
</dbReference>
<dbReference type="Gene3D" id="3.30.420.10">
    <property type="entry name" value="Ribonuclease H-like superfamily/Ribonuclease H"/>
    <property type="match status" value="1"/>
</dbReference>
<proteinExistence type="predicted"/>
<keyword evidence="3" id="KW-1185">Reference proteome</keyword>
<organism evidence="2 3">
    <name type="scientific">Xanthomonas melonis</name>
    <dbReference type="NCBI Taxonomy" id="56456"/>
    <lineage>
        <taxon>Bacteria</taxon>
        <taxon>Pseudomonadati</taxon>
        <taxon>Pseudomonadota</taxon>
        <taxon>Gammaproteobacteria</taxon>
        <taxon>Lysobacterales</taxon>
        <taxon>Lysobacteraceae</taxon>
        <taxon>Xanthomonas</taxon>
    </lineage>
</organism>
<reference evidence="2" key="1">
    <citation type="submission" date="2021-02" db="EMBL/GenBank/DDBJ databases">
        <title>Copper resistance gene diversity in local Xanthomonas species at agrochemical polluted sites in Trinidad, Trinidad and Tobago.</title>
        <authorList>
            <person name="Ramnarine S.D.B.J."/>
            <person name="Ramsubhag A."/>
            <person name="Jayaraman J."/>
        </authorList>
    </citation>
    <scope>NUCLEOTIDE SEQUENCE</scope>
    <source>
        <strain evidence="2">CaNP6A</strain>
    </source>
</reference>
<sequence length="141" mass="15975">MELNLEPLFGLGIKPSYSRPRVSDDNAFVESLFRTAKYRPEFPNKGFADLEAARHWAVGFVQWYNHDHRHSGIGYVSPAQRHAGQDVAILQARHALYQQARQAHPSRWSGPTRNWKRIDTVALNPEKESVVAAATQTRIAA</sequence>
<feature type="domain" description="Integrase catalytic" evidence="1">
    <location>
        <begin position="12"/>
        <end position="78"/>
    </location>
</feature>
<dbReference type="Pfam" id="PF13683">
    <property type="entry name" value="rve_3"/>
    <property type="match status" value="1"/>
</dbReference>
<dbReference type="EMBL" id="JAFFQI010000142">
    <property type="protein sequence ID" value="MCD0264999.1"/>
    <property type="molecule type" value="Genomic_DNA"/>
</dbReference>
<name>A0ABS8NPL8_9XANT</name>
<evidence type="ECO:0000259" key="1">
    <source>
        <dbReference type="Pfam" id="PF13683"/>
    </source>
</evidence>
<gene>
    <name evidence="2" type="ORF">JWH11_00780</name>
</gene>
<dbReference type="InterPro" id="IPR012337">
    <property type="entry name" value="RNaseH-like_sf"/>
</dbReference>
<comment type="caution">
    <text evidence="2">The sequence shown here is derived from an EMBL/GenBank/DDBJ whole genome shotgun (WGS) entry which is preliminary data.</text>
</comment>